<dbReference type="Proteomes" id="UP000235965">
    <property type="component" value="Unassembled WGS sequence"/>
</dbReference>
<protein>
    <recommendedName>
        <fullName evidence="1">Reverse transcriptase domain-containing protein</fullName>
    </recommendedName>
</protein>
<dbReference type="AlphaFoldDB" id="A0A2J7Q5R6"/>
<reference evidence="2 3" key="1">
    <citation type="submission" date="2017-12" db="EMBL/GenBank/DDBJ databases">
        <title>Hemimetabolous genomes reveal molecular basis of termite eusociality.</title>
        <authorList>
            <person name="Harrison M.C."/>
            <person name="Jongepier E."/>
            <person name="Robertson H.M."/>
            <person name="Arning N."/>
            <person name="Bitard-Feildel T."/>
            <person name="Chao H."/>
            <person name="Childers C.P."/>
            <person name="Dinh H."/>
            <person name="Doddapaneni H."/>
            <person name="Dugan S."/>
            <person name="Gowin J."/>
            <person name="Greiner C."/>
            <person name="Han Y."/>
            <person name="Hu H."/>
            <person name="Hughes D.S.T."/>
            <person name="Huylmans A.-K."/>
            <person name="Kemena C."/>
            <person name="Kremer L.P.M."/>
            <person name="Lee S.L."/>
            <person name="Lopez-Ezquerra A."/>
            <person name="Mallet L."/>
            <person name="Monroy-Kuhn J.M."/>
            <person name="Moser A."/>
            <person name="Murali S.C."/>
            <person name="Muzny D.M."/>
            <person name="Otani S."/>
            <person name="Piulachs M.-D."/>
            <person name="Poelchau M."/>
            <person name="Qu J."/>
            <person name="Schaub F."/>
            <person name="Wada-Katsumata A."/>
            <person name="Worley K.C."/>
            <person name="Xie Q."/>
            <person name="Ylla G."/>
            <person name="Poulsen M."/>
            <person name="Gibbs R.A."/>
            <person name="Schal C."/>
            <person name="Richards S."/>
            <person name="Belles X."/>
            <person name="Korb J."/>
            <person name="Bornberg-Bauer E."/>
        </authorList>
    </citation>
    <scope>NUCLEOTIDE SEQUENCE [LARGE SCALE GENOMIC DNA]</scope>
    <source>
        <tissue evidence="2">Whole body</tissue>
    </source>
</reference>
<organism evidence="2 3">
    <name type="scientific">Cryptotermes secundus</name>
    <dbReference type="NCBI Taxonomy" id="105785"/>
    <lineage>
        <taxon>Eukaryota</taxon>
        <taxon>Metazoa</taxon>
        <taxon>Ecdysozoa</taxon>
        <taxon>Arthropoda</taxon>
        <taxon>Hexapoda</taxon>
        <taxon>Insecta</taxon>
        <taxon>Pterygota</taxon>
        <taxon>Neoptera</taxon>
        <taxon>Polyneoptera</taxon>
        <taxon>Dictyoptera</taxon>
        <taxon>Blattodea</taxon>
        <taxon>Blattoidea</taxon>
        <taxon>Termitoidae</taxon>
        <taxon>Kalotermitidae</taxon>
        <taxon>Cryptotermitinae</taxon>
        <taxon>Cryptotermes</taxon>
    </lineage>
</organism>
<dbReference type="PANTHER" id="PTHR21301">
    <property type="entry name" value="REVERSE TRANSCRIPTASE"/>
    <property type="match status" value="1"/>
</dbReference>
<dbReference type="CDD" id="cd00304">
    <property type="entry name" value="RT_like"/>
    <property type="match status" value="1"/>
</dbReference>
<dbReference type="PROSITE" id="PS50878">
    <property type="entry name" value="RT_POL"/>
    <property type="match status" value="1"/>
</dbReference>
<dbReference type="Pfam" id="PF26215">
    <property type="entry name" value="HTH_animal"/>
    <property type="match status" value="1"/>
</dbReference>
<dbReference type="EMBL" id="NEVH01017547">
    <property type="protein sequence ID" value="PNF23927.1"/>
    <property type="molecule type" value="Genomic_DNA"/>
</dbReference>
<evidence type="ECO:0000313" key="3">
    <source>
        <dbReference type="Proteomes" id="UP000235965"/>
    </source>
</evidence>
<name>A0A2J7Q5R6_9NEOP</name>
<dbReference type="OrthoDB" id="10058657at2759"/>
<dbReference type="InterPro" id="IPR036691">
    <property type="entry name" value="Endo/exonu/phosph_ase_sf"/>
</dbReference>
<accession>A0A2J7Q5R6</accession>
<evidence type="ECO:0000259" key="1">
    <source>
        <dbReference type="PROSITE" id="PS50878"/>
    </source>
</evidence>
<dbReference type="Gene3D" id="3.60.10.10">
    <property type="entry name" value="Endonuclease/exonuclease/phosphatase"/>
    <property type="match status" value="1"/>
</dbReference>
<comment type="caution">
    <text evidence="2">The sequence shown here is derived from an EMBL/GenBank/DDBJ whole genome shotgun (WGS) entry which is preliminary data.</text>
</comment>
<proteinExistence type="predicted"/>
<dbReference type="InterPro" id="IPR043502">
    <property type="entry name" value="DNA/RNA_pol_sf"/>
</dbReference>
<dbReference type="InterPro" id="IPR058912">
    <property type="entry name" value="HTH_animal"/>
</dbReference>
<dbReference type="GO" id="GO:0071897">
    <property type="term" value="P:DNA biosynthetic process"/>
    <property type="evidence" value="ECO:0007669"/>
    <property type="project" value="UniProtKB-ARBA"/>
</dbReference>
<dbReference type="STRING" id="105785.A0A2J7Q5R6"/>
<sequence>MDMRFGTWNVRSLYRAGSLRAVAEEILKYKLDLAGVQEVRWDRGGITFFCGKGNENHELDTGFFVHKRIVSAVKRVEFVSDRISYIILKGLPEEIRQETVRILKGSNKPKDNLTGAERRALRALKSNETLTVLPANKGNAAVVLATSDYNQKIAALLEDKTYRKLKKDPTDSIECKTLLLLKKSPFPEEICQQLRPQCSRTPRLYGLPKIHKPDVPLRPIISTIGSPTYRLAKHLASLLNSFTCDSPHHVRNSAEFVHTIKSLRLNPYDMMVSFDVVSLFTKVPIKDTMDLLEGNFAEDVLRLFRHVLTTSYFSFNGQFYEQTDGVAMGSPLSPVIANFYMKYFEERALDLAPLKPRCWFRYVDDTFVIWPHGPDNLKGFLNHLNSINPCIQFTMETESEGHLPFLDIDIYRRPDGSLGNTVYRKPIHTNLYLNAKSHHHPSSKQAALSTLVHRARALCDQESLCAELEFLKDIFRCNGYNDRQIHRALNRHPNSNQHDDRRETIAFLPFVGTIFNRISRVLSRHNIKSVGLPPKKISNFLWPVKDHLGLRTPGIYRIPC</sequence>
<dbReference type="SUPFAM" id="SSF56219">
    <property type="entry name" value="DNase I-like"/>
    <property type="match status" value="1"/>
</dbReference>
<keyword evidence="3" id="KW-1185">Reference proteome</keyword>
<dbReference type="Pfam" id="PF00078">
    <property type="entry name" value="RVT_1"/>
    <property type="match status" value="1"/>
</dbReference>
<gene>
    <name evidence="2" type="ORF">B7P43_G12406</name>
</gene>
<dbReference type="InterPro" id="IPR000477">
    <property type="entry name" value="RT_dom"/>
</dbReference>
<dbReference type="SUPFAM" id="SSF56672">
    <property type="entry name" value="DNA/RNA polymerases"/>
    <property type="match status" value="1"/>
</dbReference>
<feature type="domain" description="Reverse transcriptase" evidence="1">
    <location>
        <begin position="188"/>
        <end position="422"/>
    </location>
</feature>
<evidence type="ECO:0000313" key="2">
    <source>
        <dbReference type="EMBL" id="PNF23927.1"/>
    </source>
</evidence>
<dbReference type="InParanoid" id="A0A2J7Q5R6"/>
<dbReference type="PANTHER" id="PTHR21301:SF11">
    <property type="entry name" value="GIY-YIG DOMAIN-CONTAINING PROTEIN"/>
    <property type="match status" value="1"/>
</dbReference>